<evidence type="ECO:0000313" key="11">
    <source>
        <dbReference type="EMBL" id="AGH60330.1"/>
    </source>
</evidence>
<feature type="signal peptide" evidence="9">
    <location>
        <begin position="1"/>
        <end position="23"/>
    </location>
</feature>
<dbReference type="GO" id="GO:0098552">
    <property type="term" value="C:side of membrane"/>
    <property type="evidence" value="ECO:0007669"/>
    <property type="project" value="UniProtKB-KW"/>
</dbReference>
<dbReference type="VEuPathDB" id="TriTrypDB:Tb427_000077900"/>
<evidence type="ECO:0000256" key="5">
    <source>
        <dbReference type="ARBA" id="ARBA00022729"/>
    </source>
</evidence>
<keyword evidence="3" id="KW-1003">Cell membrane</keyword>
<evidence type="ECO:0000256" key="8">
    <source>
        <dbReference type="ARBA" id="ARBA00023288"/>
    </source>
</evidence>
<organism evidence="11">
    <name type="scientific">Trypanosoma brucei</name>
    <dbReference type="NCBI Taxonomy" id="5691"/>
    <lineage>
        <taxon>Eukaryota</taxon>
        <taxon>Discoba</taxon>
        <taxon>Euglenozoa</taxon>
        <taxon>Kinetoplastea</taxon>
        <taxon>Metakinetoplastina</taxon>
        <taxon>Trypanosomatida</taxon>
        <taxon>Trypanosomatidae</taxon>
        <taxon>Trypanosoma</taxon>
    </lineage>
</organism>
<evidence type="ECO:0000259" key="10">
    <source>
        <dbReference type="Pfam" id="PF13206"/>
    </source>
</evidence>
<keyword evidence="8" id="KW-0449">Lipoprotein</keyword>
<keyword evidence="6" id="KW-0472">Membrane</keyword>
<protein>
    <submittedName>
        <fullName evidence="11">Variant surface glycoprotein 1398</fullName>
    </submittedName>
</protein>
<keyword evidence="4" id="KW-0336">GPI-anchor</keyword>
<dbReference type="Pfam" id="PF13206">
    <property type="entry name" value="VSG_B"/>
    <property type="match status" value="1"/>
</dbReference>
<proteinExistence type="predicted"/>
<dbReference type="GO" id="GO:0005886">
    <property type="term" value="C:plasma membrane"/>
    <property type="evidence" value="ECO:0007669"/>
    <property type="project" value="UniProtKB-SubCell"/>
</dbReference>
<keyword evidence="7" id="KW-0325">Glycoprotein</keyword>
<keyword evidence="5 9" id="KW-0732">Signal</keyword>
<dbReference type="AlphaFoldDB" id="M4TBJ5"/>
<reference evidence="11" key="1">
    <citation type="submission" date="2013-02" db="EMBL/GenBank/DDBJ databases">
        <authorList>
            <person name="Cross G.A.M."/>
            <person name="Kim H.-S."/>
            <person name="Wickstead B."/>
        </authorList>
    </citation>
    <scope>NUCLEOTIDE SEQUENCE</scope>
    <source>
        <strain evidence="11">Lister 427</strain>
    </source>
</reference>
<comment type="function">
    <text evidence="1">VSG forms a coat on the surface of the parasite. The trypanosome evades the immune response of the host by expressing a series of antigenically distinct VSGs from an estimated 1000 VSG genes.</text>
</comment>
<feature type="domain" description="Trypanosome variant surface glycoprotein B-type N-terminal" evidence="10">
    <location>
        <begin position="18"/>
        <end position="359"/>
    </location>
</feature>
<evidence type="ECO:0000256" key="7">
    <source>
        <dbReference type="ARBA" id="ARBA00023180"/>
    </source>
</evidence>
<name>M4TBJ5_9TRYP</name>
<dbReference type="EMBL" id="KC612899">
    <property type="protein sequence ID" value="AGH60330.1"/>
    <property type="molecule type" value="Genomic_DNA"/>
</dbReference>
<reference evidence="11" key="2">
    <citation type="journal article" date="2014" name="Mol. Biochem. Parasitol.">
        <title>Capturing the variant surface glycoprotein repertoire (the VSGnome) of Trypanosoma brucei Lister 427.</title>
        <authorList>
            <person name="Cross G.A."/>
            <person name="Kim H.S."/>
            <person name="Wickstead B."/>
        </authorList>
    </citation>
    <scope>NUCLEOTIDE SEQUENCE</scope>
    <source>
        <strain evidence="11">Lister 427</strain>
    </source>
</reference>
<evidence type="ECO:0000256" key="4">
    <source>
        <dbReference type="ARBA" id="ARBA00022622"/>
    </source>
</evidence>
<feature type="chain" id="PRO_5004058326" evidence="9">
    <location>
        <begin position="24"/>
        <end position="397"/>
    </location>
</feature>
<evidence type="ECO:0000256" key="9">
    <source>
        <dbReference type="SAM" id="SignalP"/>
    </source>
</evidence>
<sequence length="397" mass="42299">IFQREKLILAAAIIILNFNAANAAAPAAGVNSKLFNLLFKAITAKIPEKPQDPNAQLKAEIKHTALLTKLVIADSTALNQLKKTGDTDPTPKKLTPKLEEICTTDKREACHTADQWLQDRTRTELKRLIQSLANTTSDRQHITEAADELLSKATEHPPVEPETAYSTLQTKLNSARLGGKPDGVNFRIEGAQTGRETTCGTTGSTAKPGVVKSVAATIVCICASDSGNANNKGCTETQGITVDFSGASQPTQGQEYARIKAACEKSLTASGEATAHYLSEIIAAINAELETGHGNDNKRGYLGWTASDSAASGCDGSSSNGKGACAYFGDAEGAVNKPSWLSDLAAAQTAAKNLETTKKNWDHDGDELRRLNRTVINLVRQHIINSIADARHKAKPK</sequence>
<comment type="subcellular location">
    <subcellularLocation>
        <location evidence="2">Cell membrane</location>
        <topology evidence="2">Lipid-anchor</topology>
        <topology evidence="2">GPI-anchor</topology>
    </subcellularLocation>
</comment>
<accession>M4TBJ5</accession>
<evidence type="ECO:0000256" key="2">
    <source>
        <dbReference type="ARBA" id="ARBA00004609"/>
    </source>
</evidence>
<evidence type="ECO:0000256" key="1">
    <source>
        <dbReference type="ARBA" id="ARBA00002523"/>
    </source>
</evidence>
<feature type="non-terminal residue" evidence="11">
    <location>
        <position position="1"/>
    </location>
</feature>
<dbReference type="InterPro" id="IPR025932">
    <property type="entry name" value="Trypano_VSG_B_N_dom"/>
</dbReference>
<feature type="non-terminal residue" evidence="11">
    <location>
        <position position="397"/>
    </location>
</feature>
<dbReference type="VEuPathDB" id="TriTrypDB:Tb1125.11.18550"/>
<evidence type="ECO:0000256" key="3">
    <source>
        <dbReference type="ARBA" id="ARBA00022475"/>
    </source>
</evidence>
<evidence type="ECO:0000256" key="6">
    <source>
        <dbReference type="ARBA" id="ARBA00023136"/>
    </source>
</evidence>